<evidence type="ECO:0000313" key="3">
    <source>
        <dbReference type="Proteomes" id="UP000295260"/>
    </source>
</evidence>
<name>A0A4R6QF22_9FLAO</name>
<protein>
    <submittedName>
        <fullName evidence="2">Uncharacterized protein</fullName>
    </submittedName>
</protein>
<dbReference type="RefSeq" id="WP_133531995.1">
    <property type="nucleotide sequence ID" value="NZ_SNXR01000011.1"/>
</dbReference>
<proteinExistence type="predicted"/>
<evidence type="ECO:0000313" key="2">
    <source>
        <dbReference type="EMBL" id="TDP61045.1"/>
    </source>
</evidence>
<keyword evidence="3" id="KW-1185">Reference proteome</keyword>
<keyword evidence="1" id="KW-0472">Membrane</keyword>
<organism evidence="2 3">
    <name type="scientific">Flavobacterium dankookense</name>
    <dbReference type="NCBI Taxonomy" id="706186"/>
    <lineage>
        <taxon>Bacteria</taxon>
        <taxon>Pseudomonadati</taxon>
        <taxon>Bacteroidota</taxon>
        <taxon>Flavobacteriia</taxon>
        <taxon>Flavobacteriales</taxon>
        <taxon>Flavobacteriaceae</taxon>
        <taxon>Flavobacterium</taxon>
    </lineage>
</organism>
<dbReference type="AlphaFoldDB" id="A0A4R6QF22"/>
<feature type="transmembrane region" description="Helical" evidence="1">
    <location>
        <begin position="73"/>
        <end position="91"/>
    </location>
</feature>
<reference evidence="2 3" key="1">
    <citation type="submission" date="2019-03" db="EMBL/GenBank/DDBJ databases">
        <title>Genomic Encyclopedia of Archaeal and Bacterial Type Strains, Phase II (KMG-II): from individual species to whole genera.</title>
        <authorList>
            <person name="Goeker M."/>
        </authorList>
    </citation>
    <scope>NUCLEOTIDE SEQUENCE [LARGE SCALE GENOMIC DNA]</scope>
    <source>
        <strain evidence="2 3">DSM 25687</strain>
    </source>
</reference>
<comment type="caution">
    <text evidence="2">The sequence shown here is derived from an EMBL/GenBank/DDBJ whole genome shotgun (WGS) entry which is preliminary data.</text>
</comment>
<gene>
    <name evidence="2" type="ORF">BC748_0653</name>
</gene>
<accession>A0A4R6QF22</accession>
<evidence type="ECO:0000256" key="1">
    <source>
        <dbReference type="SAM" id="Phobius"/>
    </source>
</evidence>
<keyword evidence="1" id="KW-1133">Transmembrane helix</keyword>
<feature type="transmembrane region" description="Helical" evidence="1">
    <location>
        <begin position="48"/>
        <end position="67"/>
    </location>
</feature>
<dbReference type="OrthoDB" id="1369954at2"/>
<dbReference type="Proteomes" id="UP000295260">
    <property type="component" value="Unassembled WGS sequence"/>
</dbReference>
<keyword evidence="1" id="KW-0812">Transmembrane</keyword>
<sequence length="154" mass="17237">MKEWFTYEFGYVNIDSENLYLTNSGNWSETTDLMEKTKRVASKNDTKSSSILGFIILIVGLLAFLVVKNLISGKVGLTLLVVAIAGGYKLYDYLRSEIGAKFKIPLTKISEIRENGSSIEIIFTNGKGNVDSYKLLRVEEKGIMIMTSLEEYIG</sequence>
<dbReference type="EMBL" id="SNXR01000011">
    <property type="protein sequence ID" value="TDP61045.1"/>
    <property type="molecule type" value="Genomic_DNA"/>
</dbReference>